<name>A0A0A9DGB6_ARUDO</name>
<reference evidence="1" key="2">
    <citation type="journal article" date="2015" name="Data Brief">
        <title>Shoot transcriptome of the giant reed, Arundo donax.</title>
        <authorList>
            <person name="Barrero R.A."/>
            <person name="Guerrero F.D."/>
            <person name="Moolhuijzen P."/>
            <person name="Goolsby J.A."/>
            <person name="Tidwell J."/>
            <person name="Bellgard S.E."/>
            <person name="Bellgard M.I."/>
        </authorList>
    </citation>
    <scope>NUCLEOTIDE SEQUENCE</scope>
    <source>
        <tissue evidence="1">Shoot tissue taken approximately 20 cm above the soil surface</tissue>
    </source>
</reference>
<proteinExistence type="predicted"/>
<organism evidence="1">
    <name type="scientific">Arundo donax</name>
    <name type="common">Giant reed</name>
    <name type="synonym">Donax arundinaceus</name>
    <dbReference type="NCBI Taxonomy" id="35708"/>
    <lineage>
        <taxon>Eukaryota</taxon>
        <taxon>Viridiplantae</taxon>
        <taxon>Streptophyta</taxon>
        <taxon>Embryophyta</taxon>
        <taxon>Tracheophyta</taxon>
        <taxon>Spermatophyta</taxon>
        <taxon>Magnoliopsida</taxon>
        <taxon>Liliopsida</taxon>
        <taxon>Poales</taxon>
        <taxon>Poaceae</taxon>
        <taxon>PACMAD clade</taxon>
        <taxon>Arundinoideae</taxon>
        <taxon>Arundineae</taxon>
        <taxon>Arundo</taxon>
    </lineage>
</organism>
<evidence type="ECO:0000313" key="1">
    <source>
        <dbReference type="EMBL" id="JAD84655.1"/>
    </source>
</evidence>
<accession>A0A0A9DGB6</accession>
<sequence length="146" mass="16532">MPSNGTKHSLAIFPEDVLFPGLFFLLFSFLQSMAHDGILVPITHDDEVPSCLCCPFRSSRLLRLVASTINGSICRSSFKRSAEQSGFRTICSNELSATTFRVCSFFSLRNLFRTPLDFVEHSPTLLFRLPFILTFFLPRSLTLLIF</sequence>
<reference evidence="1" key="1">
    <citation type="submission" date="2014-09" db="EMBL/GenBank/DDBJ databases">
        <authorList>
            <person name="Magalhaes I.L.F."/>
            <person name="Oliveira U."/>
            <person name="Santos F.R."/>
            <person name="Vidigal T.H.D.A."/>
            <person name="Brescovit A.D."/>
            <person name="Santos A.J."/>
        </authorList>
    </citation>
    <scope>NUCLEOTIDE SEQUENCE</scope>
    <source>
        <tissue evidence="1">Shoot tissue taken approximately 20 cm above the soil surface</tissue>
    </source>
</reference>
<protein>
    <submittedName>
        <fullName evidence="1">EDM2</fullName>
    </submittedName>
</protein>
<dbReference type="EMBL" id="GBRH01213240">
    <property type="protein sequence ID" value="JAD84655.1"/>
    <property type="molecule type" value="Transcribed_RNA"/>
</dbReference>
<dbReference type="AlphaFoldDB" id="A0A0A9DGB6"/>